<dbReference type="RefSeq" id="WP_229253128.1">
    <property type="nucleotide sequence ID" value="NZ_CP086380.1"/>
</dbReference>
<evidence type="ECO:0000313" key="2">
    <source>
        <dbReference type="EMBL" id="RTR29900.1"/>
    </source>
</evidence>
<gene>
    <name evidence="2" type="ORF">EJ104_02865</name>
</gene>
<comment type="caution">
    <text evidence="2">The sequence shown here is derived from an EMBL/GenBank/DDBJ whole genome shotgun (WGS) entry which is preliminary data.</text>
</comment>
<dbReference type="EMBL" id="RXPE01000003">
    <property type="protein sequence ID" value="RTR29900.1"/>
    <property type="molecule type" value="Genomic_DNA"/>
</dbReference>
<dbReference type="Proteomes" id="UP000277766">
    <property type="component" value="Unassembled WGS sequence"/>
</dbReference>
<feature type="region of interest" description="Disordered" evidence="1">
    <location>
        <begin position="62"/>
        <end position="91"/>
    </location>
</feature>
<dbReference type="AlphaFoldDB" id="A0A3S0I8I7"/>
<reference evidence="2 3" key="1">
    <citation type="submission" date="2018-12" db="EMBL/GenBank/DDBJ databases">
        <title>Deinococcus radiophilus ATCC 27603 genome sequencing and assembly.</title>
        <authorList>
            <person name="Maclea K.S."/>
            <person name="Maynard C.R."/>
        </authorList>
    </citation>
    <scope>NUCLEOTIDE SEQUENCE [LARGE SCALE GENOMIC DNA]</scope>
    <source>
        <strain evidence="2 3">ATCC 27603</strain>
    </source>
</reference>
<accession>A0A3S0I8I7</accession>
<organism evidence="2 3">
    <name type="scientific">Deinococcus radiophilus</name>
    <dbReference type="NCBI Taxonomy" id="32062"/>
    <lineage>
        <taxon>Bacteria</taxon>
        <taxon>Thermotogati</taxon>
        <taxon>Deinococcota</taxon>
        <taxon>Deinococci</taxon>
        <taxon>Deinococcales</taxon>
        <taxon>Deinococcaceae</taxon>
        <taxon>Deinococcus</taxon>
    </lineage>
</organism>
<feature type="compositionally biased region" description="Basic and acidic residues" evidence="1">
    <location>
        <begin position="62"/>
        <end position="72"/>
    </location>
</feature>
<name>A0A3S0I8I7_9DEIO</name>
<evidence type="ECO:0000313" key="3">
    <source>
        <dbReference type="Proteomes" id="UP000277766"/>
    </source>
</evidence>
<evidence type="ECO:0000256" key="1">
    <source>
        <dbReference type="SAM" id="MobiDB-lite"/>
    </source>
</evidence>
<protein>
    <submittedName>
        <fullName evidence="2">Uncharacterized protein</fullName>
    </submittedName>
</protein>
<keyword evidence="3" id="KW-1185">Reference proteome</keyword>
<sequence>MMVGMLMAGAALAAPGHGQNRDYPGNPGNQDQPHKAFVCHATSAVDNNPYVILHVSEHAADAHLRHEHKADKGNGNGNGRAPRDLTGDLGDTVVCELPGDVNPLPPIDPI</sequence>
<proteinExistence type="predicted"/>
<feature type="region of interest" description="Disordered" evidence="1">
    <location>
        <begin position="14"/>
        <end position="34"/>
    </location>
</feature>